<keyword evidence="1" id="KW-1133">Transmembrane helix</keyword>
<protein>
    <recommendedName>
        <fullName evidence="4">DUF4129 domain-containing protein</fullName>
    </recommendedName>
</protein>
<keyword evidence="1" id="KW-0812">Transmembrane</keyword>
<feature type="transmembrane region" description="Helical" evidence="1">
    <location>
        <begin position="23"/>
        <end position="41"/>
    </location>
</feature>
<keyword evidence="3" id="KW-1185">Reference proteome</keyword>
<keyword evidence="1" id="KW-0472">Membrane</keyword>
<feature type="transmembrane region" description="Helical" evidence="1">
    <location>
        <begin position="149"/>
        <end position="166"/>
    </location>
</feature>
<sequence length="393" mass="43466">MKHQTVGLQFDFQKSERAKPWKTALPIVGVPLLAAVLLLALKPARESLKCLCNLMFAASETVNAYAYDYFEVSDAASPVLALGLLVTAAAGVLLLAYLRGSKIVPLLAALALTGGEIWFGLTPPAAVNVLIFALLALLALPVDTLRGRLVFLLAVMAVFLTVQLLAPGVRMGVEEASEHVRDRLDAAEQLVSGADYTPQQEPPQTAREENRLDTETAGEMSGDTQNTQDYQHIYEQEQEISRPKRIDYLKIAVLTILILALLTLPFLPFVLFDARRRKAMERRAAFDSPDCGEAIRAMFLHLAAYLDRCGKGVGNRPFSQWDAALAQTVSPEYAAQFRHAAALFEESAYSTHAMGEEQRAELQSLLTETERLLYDNADRRTKFRLKYVECLHA</sequence>
<dbReference type="RefSeq" id="WP_187015808.1">
    <property type="nucleotide sequence ID" value="NZ_JACOQI010000019.1"/>
</dbReference>
<evidence type="ECO:0008006" key="4">
    <source>
        <dbReference type="Google" id="ProtNLM"/>
    </source>
</evidence>
<accession>A0A923MMJ8</accession>
<evidence type="ECO:0000256" key="1">
    <source>
        <dbReference type="SAM" id="Phobius"/>
    </source>
</evidence>
<feature type="transmembrane region" description="Helical" evidence="1">
    <location>
        <begin position="125"/>
        <end position="142"/>
    </location>
</feature>
<reference evidence="2" key="1">
    <citation type="submission" date="2020-08" db="EMBL/GenBank/DDBJ databases">
        <title>Genome public.</title>
        <authorList>
            <person name="Liu C."/>
            <person name="Sun Q."/>
        </authorList>
    </citation>
    <scope>NUCLEOTIDE SEQUENCE</scope>
    <source>
        <strain evidence="2">BX15</strain>
    </source>
</reference>
<feature type="transmembrane region" description="Helical" evidence="1">
    <location>
        <begin position="103"/>
        <end position="119"/>
    </location>
</feature>
<comment type="caution">
    <text evidence="2">The sequence shown here is derived from an EMBL/GenBank/DDBJ whole genome shotgun (WGS) entry which is preliminary data.</text>
</comment>
<dbReference type="EMBL" id="JACOQI010000019">
    <property type="protein sequence ID" value="MBC5771617.1"/>
    <property type="molecule type" value="Genomic_DNA"/>
</dbReference>
<evidence type="ECO:0000313" key="2">
    <source>
        <dbReference type="EMBL" id="MBC5771617.1"/>
    </source>
</evidence>
<organism evidence="2 3">
    <name type="scientific">Dysosmobacter segnis</name>
    <dbReference type="NCBI Taxonomy" id="2763042"/>
    <lineage>
        <taxon>Bacteria</taxon>
        <taxon>Bacillati</taxon>
        <taxon>Bacillota</taxon>
        <taxon>Clostridia</taxon>
        <taxon>Eubacteriales</taxon>
        <taxon>Oscillospiraceae</taxon>
        <taxon>Dysosmobacter</taxon>
    </lineage>
</organism>
<dbReference type="AlphaFoldDB" id="A0A923MMJ8"/>
<name>A0A923MMJ8_9FIRM</name>
<feature type="transmembrane region" description="Helical" evidence="1">
    <location>
        <begin position="79"/>
        <end position="98"/>
    </location>
</feature>
<feature type="transmembrane region" description="Helical" evidence="1">
    <location>
        <begin position="251"/>
        <end position="272"/>
    </location>
</feature>
<evidence type="ECO:0000313" key="3">
    <source>
        <dbReference type="Proteomes" id="UP000620327"/>
    </source>
</evidence>
<dbReference type="Proteomes" id="UP000620327">
    <property type="component" value="Unassembled WGS sequence"/>
</dbReference>
<proteinExistence type="predicted"/>
<gene>
    <name evidence="2" type="ORF">H8Z83_15050</name>
</gene>